<dbReference type="EMBL" id="LSDC01000130">
    <property type="protein sequence ID" value="KXB57450.1"/>
    <property type="molecule type" value="Genomic_DNA"/>
</dbReference>
<dbReference type="STRING" id="1379.HMPREF3186_01748"/>
<gene>
    <name evidence="2" type="ORF">HMPREF3186_01748</name>
</gene>
<evidence type="ECO:0000259" key="1">
    <source>
        <dbReference type="Pfam" id="PF01248"/>
    </source>
</evidence>
<dbReference type="OrthoDB" id="9794863at2"/>
<dbReference type="GeneID" id="93287551"/>
<feature type="domain" description="Ribosomal protein eL8/eL30/eS12/Gadd45" evidence="1">
    <location>
        <begin position="4"/>
        <end position="92"/>
    </location>
</feature>
<dbReference type="Proteomes" id="UP000070355">
    <property type="component" value="Unassembled WGS sequence"/>
</dbReference>
<dbReference type="GO" id="GO:0005840">
    <property type="term" value="C:ribosome"/>
    <property type="evidence" value="ECO:0007669"/>
    <property type="project" value="UniProtKB-KW"/>
</dbReference>
<dbReference type="Gene3D" id="3.30.1330.30">
    <property type="match status" value="1"/>
</dbReference>
<dbReference type="Pfam" id="PF01248">
    <property type="entry name" value="Ribosomal_L7Ae"/>
    <property type="match status" value="1"/>
</dbReference>
<keyword evidence="2" id="KW-0687">Ribonucleoprotein</keyword>
<evidence type="ECO:0000313" key="2">
    <source>
        <dbReference type="EMBL" id="KXB57450.1"/>
    </source>
</evidence>
<evidence type="ECO:0000313" key="3">
    <source>
        <dbReference type="Proteomes" id="UP000070355"/>
    </source>
</evidence>
<sequence length="103" mass="11503">MIKAYNLLGLMQRAGKLITGEDLITKNLKNNKIKLLVIAEDCGINTKKKLTDKANFYNVKCIEFSTIENISIAIGRDNRVAVGITDDGFIKKFKQLLEEGGKQ</sequence>
<protein>
    <submittedName>
        <fullName evidence="2">Ribosomal protein L7Ae</fullName>
    </submittedName>
</protein>
<dbReference type="RefSeq" id="WP_003145420.1">
    <property type="nucleotide sequence ID" value="NZ_JAGZGJ010000009.1"/>
</dbReference>
<reference evidence="3" key="1">
    <citation type="submission" date="2016-01" db="EMBL/GenBank/DDBJ databases">
        <authorList>
            <person name="Mitreva M."/>
            <person name="Pepin K.H."/>
            <person name="Mihindukulasuriya K.A."/>
            <person name="Fulton R."/>
            <person name="Fronick C."/>
            <person name="O'Laughlin M."/>
            <person name="Miner T."/>
            <person name="Herter B."/>
            <person name="Rosa B.A."/>
            <person name="Cordes M."/>
            <person name="Tomlinson C."/>
            <person name="Wollam A."/>
            <person name="Palsikar V.B."/>
            <person name="Mardis E.R."/>
            <person name="Wilson R.K."/>
        </authorList>
    </citation>
    <scope>NUCLEOTIDE SEQUENCE [LARGE SCALE GENOMIC DNA]</scope>
    <source>
        <strain evidence="3">DNF01167</strain>
    </source>
</reference>
<comment type="caution">
    <text evidence="2">The sequence shown here is derived from an EMBL/GenBank/DDBJ whole genome shotgun (WGS) entry which is preliminary data.</text>
</comment>
<dbReference type="SUPFAM" id="SSF55315">
    <property type="entry name" value="L30e-like"/>
    <property type="match status" value="1"/>
</dbReference>
<dbReference type="InterPro" id="IPR004038">
    <property type="entry name" value="Ribosomal_eL8/eL30/eS12/Gad45"/>
</dbReference>
<dbReference type="InterPro" id="IPR029064">
    <property type="entry name" value="Ribosomal_eL30-like_sf"/>
</dbReference>
<dbReference type="PATRIC" id="fig|1379.3.peg.1739"/>
<keyword evidence="2" id="KW-0689">Ribosomal protein</keyword>
<accession>A0A133ZPW6</accession>
<dbReference type="AlphaFoldDB" id="A0A133ZPW6"/>
<proteinExistence type="predicted"/>
<organism evidence="2 3">
    <name type="scientific">Gemella haemolysans</name>
    <dbReference type="NCBI Taxonomy" id="1379"/>
    <lineage>
        <taxon>Bacteria</taxon>
        <taxon>Bacillati</taxon>
        <taxon>Bacillota</taxon>
        <taxon>Bacilli</taxon>
        <taxon>Bacillales</taxon>
        <taxon>Gemellaceae</taxon>
        <taxon>Gemella</taxon>
    </lineage>
</organism>
<name>A0A133ZPW6_9BACL</name>